<dbReference type="GO" id="GO:0005737">
    <property type="term" value="C:cytoplasm"/>
    <property type="evidence" value="ECO:0007669"/>
    <property type="project" value="TreeGrafter"/>
</dbReference>
<dbReference type="GO" id="GO:0043066">
    <property type="term" value="P:negative regulation of apoptotic process"/>
    <property type="evidence" value="ECO:0007669"/>
    <property type="project" value="InterPro"/>
</dbReference>
<dbReference type="Gene3D" id="3.80.10.10">
    <property type="entry name" value="Ribonuclease Inhibitor"/>
    <property type="match status" value="1"/>
</dbReference>
<sequence>QDLCHQCSDQVSHLYQVASCIMSFKAPFTLLELAVKSLLRNEALAISTLQKLPMELFPSLFKEAFKSRHMKILTAMVAEWPFSCLPVGALMQVPDVVILQAVLDGVDMLLIQNVHLRKSKLRVLDLRNVHHVFWDAWPGIECGESSTGTLSKEQTGNCLNRYALRQLLKVVTDFDLRTHLNEQQAYLLQWAQQQKGSVRLCCMKVTICDTPMKIIKMFFSIFQPCYIEELELSTGWTPAALSCFARCFGQMRNLRKLHLARIYVNTKKAVNSLEDIEEKYTARLISQISKLNCLQHLFINGVYFSKLNSYSFLRCLKSPLESLSIKLSEFSQSDLEHLCRCQRLFQLKHLTLCGVVLFNLCPALLQFLLENVAATLQILELEDCGIGDSQLSALLPALSQCLQLTRVNFYDNVISISVLMDLLQILANLSKLTEEFYPAPMECYDDLGNVQVNKFASVCPDLLDILRAKRQPIRVTFATDICLKCHQRCVFDGKTRLCHCLS</sequence>
<evidence type="ECO:0000256" key="3">
    <source>
        <dbReference type="ARBA" id="ARBA00022737"/>
    </source>
</evidence>
<evidence type="ECO:0000256" key="1">
    <source>
        <dbReference type="ARBA" id="ARBA00009608"/>
    </source>
</evidence>
<keyword evidence="2" id="KW-0433">Leucine-rich repeat</keyword>
<evidence type="ECO:0000313" key="5">
    <source>
        <dbReference type="Proteomes" id="UP000694547"/>
    </source>
</evidence>
<dbReference type="GO" id="GO:0008284">
    <property type="term" value="P:positive regulation of cell population proliferation"/>
    <property type="evidence" value="ECO:0007669"/>
    <property type="project" value="InterPro"/>
</dbReference>
<name>A0A8C8UDL1_PERMB</name>
<proteinExistence type="inferred from homology"/>
<evidence type="ECO:0000313" key="4">
    <source>
        <dbReference type="Ensembl" id="ENSPEMP00000031254.1"/>
    </source>
</evidence>
<reference evidence="4" key="2">
    <citation type="submission" date="2025-08" db="UniProtKB">
        <authorList>
            <consortium name="Ensembl"/>
        </authorList>
    </citation>
    <scope>IDENTIFICATION</scope>
</reference>
<gene>
    <name evidence="4" type="primary">LOC102903704</name>
</gene>
<dbReference type="GO" id="GO:0045596">
    <property type="term" value="P:negative regulation of cell differentiation"/>
    <property type="evidence" value="ECO:0007669"/>
    <property type="project" value="InterPro"/>
</dbReference>
<dbReference type="PIRSF" id="PIRSF038286">
    <property type="entry name" value="PRAME"/>
    <property type="match status" value="1"/>
</dbReference>
<dbReference type="SUPFAM" id="SSF52047">
    <property type="entry name" value="RNI-like"/>
    <property type="match status" value="1"/>
</dbReference>
<accession>A0A8C8UDL1</accession>
<evidence type="ECO:0000256" key="2">
    <source>
        <dbReference type="ARBA" id="ARBA00022614"/>
    </source>
</evidence>
<organism evidence="4 5">
    <name type="scientific">Peromyscus maniculatus bairdii</name>
    <name type="common">Prairie deer mouse</name>
    <dbReference type="NCBI Taxonomy" id="230844"/>
    <lineage>
        <taxon>Eukaryota</taxon>
        <taxon>Metazoa</taxon>
        <taxon>Chordata</taxon>
        <taxon>Craniata</taxon>
        <taxon>Vertebrata</taxon>
        <taxon>Euteleostomi</taxon>
        <taxon>Mammalia</taxon>
        <taxon>Eutheria</taxon>
        <taxon>Euarchontoglires</taxon>
        <taxon>Glires</taxon>
        <taxon>Rodentia</taxon>
        <taxon>Myomorpha</taxon>
        <taxon>Muroidea</taxon>
        <taxon>Cricetidae</taxon>
        <taxon>Neotominae</taxon>
        <taxon>Peromyscus</taxon>
    </lineage>
</organism>
<dbReference type="GO" id="GO:0045892">
    <property type="term" value="P:negative regulation of DNA-templated transcription"/>
    <property type="evidence" value="ECO:0007669"/>
    <property type="project" value="InterPro"/>
</dbReference>
<comment type="similarity">
    <text evidence="1">Belongs to the PRAME family.</text>
</comment>
<reference evidence="4" key="3">
    <citation type="submission" date="2025-09" db="UniProtKB">
        <authorList>
            <consortium name="Ensembl"/>
        </authorList>
    </citation>
    <scope>IDENTIFICATION</scope>
</reference>
<dbReference type="InterPro" id="IPR032675">
    <property type="entry name" value="LRR_dom_sf"/>
</dbReference>
<keyword evidence="3" id="KW-0677">Repeat</keyword>
<dbReference type="InterPro" id="IPR050694">
    <property type="entry name" value="LRRC14/PRAME"/>
</dbReference>
<dbReference type="GeneTree" id="ENSGT01030000234531"/>
<keyword evidence="5" id="KW-1185">Reference proteome</keyword>
<dbReference type="FunFam" id="3.80.10.10:FF:000079">
    <property type="entry name" value="PRAME family member 18"/>
    <property type="match status" value="1"/>
</dbReference>
<dbReference type="InterPro" id="IPR026271">
    <property type="entry name" value="PRAME"/>
</dbReference>
<dbReference type="Ensembl" id="ENSPEMT00000036100.1">
    <property type="protein sequence ID" value="ENSPEMP00000031254.1"/>
    <property type="gene ID" value="ENSPEMG00000031415.1"/>
</dbReference>
<dbReference type="PANTHER" id="PTHR14224">
    <property type="entry name" value="SIMILAR TO PREFERENTIALLY EXPRESSED ANTIGEN IN MELANOMA-LIKE 3"/>
    <property type="match status" value="1"/>
</dbReference>
<protein>
    <submittedName>
        <fullName evidence="4">PRAME family member 12-like</fullName>
    </submittedName>
</protein>
<reference evidence="4 5" key="1">
    <citation type="submission" date="2018-10" db="EMBL/GenBank/DDBJ databases">
        <title>Improved assembly of the deer mouse Peromyscus maniculatus genome.</title>
        <authorList>
            <person name="Lassance J.-M."/>
            <person name="Hoekstra H.E."/>
        </authorList>
    </citation>
    <scope>NUCLEOTIDE SEQUENCE [LARGE SCALE GENOMIC DNA]</scope>
</reference>
<dbReference type="AlphaFoldDB" id="A0A8C8UDL1"/>
<dbReference type="Proteomes" id="UP000694547">
    <property type="component" value="Chromosome 1"/>
</dbReference>
<dbReference type="PANTHER" id="PTHR14224:SF94">
    <property type="entry name" value="PRAME FAMILY MEMBER 12"/>
    <property type="match status" value="1"/>
</dbReference>